<keyword evidence="2" id="KW-1185">Reference proteome</keyword>
<evidence type="ECO:0000313" key="1">
    <source>
        <dbReference type="EMBL" id="GEO08767.1"/>
    </source>
</evidence>
<name>A0A512BAA6_9BACT</name>
<gene>
    <name evidence="1" type="ORF">SAE01_12630</name>
</gene>
<comment type="caution">
    <text evidence="1">The sequence shown here is derived from an EMBL/GenBank/DDBJ whole genome shotgun (WGS) entry which is preliminary data.</text>
</comment>
<reference evidence="1 2" key="1">
    <citation type="submission" date="2019-07" db="EMBL/GenBank/DDBJ databases">
        <title>Whole genome shotgun sequence of Segetibacter aerophilus NBRC 106135.</title>
        <authorList>
            <person name="Hosoyama A."/>
            <person name="Uohara A."/>
            <person name="Ohji S."/>
            <person name="Ichikawa N."/>
        </authorList>
    </citation>
    <scope>NUCLEOTIDE SEQUENCE [LARGE SCALE GENOMIC DNA]</scope>
    <source>
        <strain evidence="1 2">NBRC 106135</strain>
    </source>
</reference>
<proteinExistence type="predicted"/>
<organism evidence="1 2">
    <name type="scientific">Segetibacter aerophilus</name>
    <dbReference type="NCBI Taxonomy" id="670293"/>
    <lineage>
        <taxon>Bacteria</taxon>
        <taxon>Pseudomonadati</taxon>
        <taxon>Bacteroidota</taxon>
        <taxon>Chitinophagia</taxon>
        <taxon>Chitinophagales</taxon>
        <taxon>Chitinophagaceae</taxon>
        <taxon>Segetibacter</taxon>
    </lineage>
</organism>
<sequence>MDIFSAITGGIKLVLDFFNVIRGVKKEEKDSSKKIFSPKTISAIRLQTKYLQQDIKNLKAALNKDDPQELRKEYANFIKTFNAFLRKILQIDILLFDLYSKSIGGLLAQLMGNDSRILEYFSSLKASRDRWQLSDKISFIKNFEMLKGELERMGFEGRGRDVTHPIYRKEKLTAALNTLNNNLNGVNQYFEDLLKNNWTPKDLS</sequence>
<protein>
    <submittedName>
        <fullName evidence="1">Uncharacterized protein</fullName>
    </submittedName>
</protein>
<dbReference type="Proteomes" id="UP000321513">
    <property type="component" value="Unassembled WGS sequence"/>
</dbReference>
<dbReference type="EMBL" id="BJYT01000004">
    <property type="protein sequence ID" value="GEO08767.1"/>
    <property type="molecule type" value="Genomic_DNA"/>
</dbReference>
<evidence type="ECO:0000313" key="2">
    <source>
        <dbReference type="Proteomes" id="UP000321513"/>
    </source>
</evidence>
<accession>A0A512BAA6</accession>
<dbReference type="AlphaFoldDB" id="A0A512BAA6"/>
<dbReference type="RefSeq" id="WP_147202833.1">
    <property type="nucleotide sequence ID" value="NZ_BJYT01000004.1"/>
</dbReference>